<comment type="caution">
    <text evidence="1">The sequence shown here is derived from an EMBL/GenBank/DDBJ whole genome shotgun (WGS) entry which is preliminary data.</text>
</comment>
<protein>
    <submittedName>
        <fullName evidence="1">Uncharacterized protein</fullName>
    </submittedName>
</protein>
<dbReference type="Proteomes" id="UP000709295">
    <property type="component" value="Unassembled WGS sequence"/>
</dbReference>
<evidence type="ECO:0000313" key="1">
    <source>
        <dbReference type="EMBL" id="KAG6960832.1"/>
    </source>
</evidence>
<accession>A0A8J5J611</accession>
<organism evidence="1 2">
    <name type="scientific">Phytophthora aleatoria</name>
    <dbReference type="NCBI Taxonomy" id="2496075"/>
    <lineage>
        <taxon>Eukaryota</taxon>
        <taxon>Sar</taxon>
        <taxon>Stramenopiles</taxon>
        <taxon>Oomycota</taxon>
        <taxon>Peronosporomycetes</taxon>
        <taxon>Peronosporales</taxon>
        <taxon>Peronosporaceae</taxon>
        <taxon>Phytophthora</taxon>
    </lineage>
</organism>
<reference evidence="1" key="1">
    <citation type="submission" date="2021-01" db="EMBL/GenBank/DDBJ databases">
        <title>Phytophthora aleatoria, a newly-described species from Pinus radiata is distinct from Phytophthora cactorum isolates based on comparative genomics.</title>
        <authorList>
            <person name="Mcdougal R."/>
            <person name="Panda P."/>
            <person name="Williams N."/>
            <person name="Studholme D.J."/>
        </authorList>
    </citation>
    <scope>NUCLEOTIDE SEQUENCE</scope>
    <source>
        <strain evidence="1">NZFS 4037</strain>
    </source>
</reference>
<proteinExistence type="predicted"/>
<gene>
    <name evidence="1" type="ORF">JG688_00009389</name>
</gene>
<keyword evidence="2" id="KW-1185">Reference proteome</keyword>
<dbReference type="EMBL" id="JAENGY010000537">
    <property type="protein sequence ID" value="KAG6960832.1"/>
    <property type="molecule type" value="Genomic_DNA"/>
</dbReference>
<sequence length="102" mass="10736">MLTRTALLRAETAAAPAAASAKKNGECVEEGLRALADGVRIVGETMKARTSASCDTTLSQDVIASLSRQEEAFKQQTAAINELVCTLKVISSALRLEVKQAS</sequence>
<name>A0A8J5J611_9STRA</name>
<evidence type="ECO:0000313" key="2">
    <source>
        <dbReference type="Proteomes" id="UP000709295"/>
    </source>
</evidence>
<dbReference type="AlphaFoldDB" id="A0A8J5J611"/>